<name>A0A0F5YEH1_9CYAN</name>
<evidence type="ECO:0000313" key="1">
    <source>
        <dbReference type="EMBL" id="KKD37032.1"/>
    </source>
</evidence>
<comment type="caution">
    <text evidence="1">The sequence shown here is derived from an EMBL/GenBank/DDBJ whole genome shotgun (WGS) entry which is preliminary data.</text>
</comment>
<reference evidence="1 2" key="1">
    <citation type="submission" date="2015-06" db="EMBL/GenBank/DDBJ databases">
        <title>Draft genome assembly of filamentous brackish cyanobacterium Limnoraphis robusta strain CS-951.</title>
        <authorList>
            <person name="Willis A."/>
            <person name="Parks M."/>
            <person name="Burford M.A."/>
        </authorList>
    </citation>
    <scope>NUCLEOTIDE SEQUENCE [LARGE SCALE GENOMIC DNA]</scope>
    <source>
        <strain evidence="1 2">CS-951</strain>
    </source>
</reference>
<proteinExistence type="predicted"/>
<dbReference type="Pfam" id="PF01136">
    <property type="entry name" value="Peptidase_U32"/>
    <property type="match status" value="1"/>
</dbReference>
<dbReference type="PATRIC" id="fig|1637645.4.peg.3500"/>
<protein>
    <recommendedName>
        <fullName evidence="3">Peptidase U32</fullName>
    </recommendedName>
</protein>
<gene>
    <name evidence="1" type="ORF">WN50_16555</name>
</gene>
<dbReference type="InterPro" id="IPR001539">
    <property type="entry name" value="Peptidase_U32"/>
</dbReference>
<accession>A0A0F5YEH1</accession>
<dbReference type="Proteomes" id="UP000033607">
    <property type="component" value="Unassembled WGS sequence"/>
</dbReference>
<dbReference type="EMBL" id="LATL02000178">
    <property type="protein sequence ID" value="KKD37032.1"/>
    <property type="molecule type" value="Genomic_DNA"/>
</dbReference>
<sequence>MQFNTFVSSIADLERCVHAPNLQEVLLEPLLLARQGKLSLETVEFLALEAVNRSLHPVLVWDILMTEQMMIEICQKLTPVNFNIFSAIRVCDPGAAWWVKTNFPKLKIQLIVETGNHNFEALLGWCEVLSGSLERLILSIELPEQQLIEYCQKLPVACEILGVGRILLFYSPRSLLAQHLSVNSSEEIRYIETTVASEETQNRPFPTLETVHGTLMFLDKDQFILDQLASLEKAGLQTVRLDLRHLSQADNVAVNIDNICQQILENPTTLKTQWPKPIRAPFFKANRTTSIFHRMKSKAKLSEYRNEIGLAEIVAVESKTAVIFYALQPFEFSQIHALILPTGEERELPEELEFRNLKAEVITKCDGEQILITNWFKKAMPGAVLLGKIENG</sequence>
<dbReference type="RefSeq" id="WP_046279674.1">
    <property type="nucleotide sequence ID" value="NZ_LATL02000178.1"/>
</dbReference>
<dbReference type="AlphaFoldDB" id="A0A0F5YEH1"/>
<organism evidence="1 2">
    <name type="scientific">Limnoraphis robusta CS-951</name>
    <dbReference type="NCBI Taxonomy" id="1637645"/>
    <lineage>
        <taxon>Bacteria</taxon>
        <taxon>Bacillati</taxon>
        <taxon>Cyanobacteriota</taxon>
        <taxon>Cyanophyceae</taxon>
        <taxon>Oscillatoriophycideae</taxon>
        <taxon>Oscillatoriales</taxon>
        <taxon>Sirenicapillariaceae</taxon>
        <taxon>Limnoraphis</taxon>
    </lineage>
</organism>
<evidence type="ECO:0000313" key="2">
    <source>
        <dbReference type="Proteomes" id="UP000033607"/>
    </source>
</evidence>
<dbReference type="OrthoDB" id="440687at2"/>
<evidence type="ECO:0008006" key="3">
    <source>
        <dbReference type="Google" id="ProtNLM"/>
    </source>
</evidence>